<feature type="chain" id="PRO_5047263732" evidence="2">
    <location>
        <begin position="39"/>
        <end position="302"/>
    </location>
</feature>
<protein>
    <submittedName>
        <fullName evidence="3">DUF6683 family protein</fullName>
    </submittedName>
</protein>
<reference evidence="4" key="1">
    <citation type="journal article" date="2019" name="Int. J. Syst. Evol. Microbiol.">
        <title>The Global Catalogue of Microorganisms (GCM) 10K type strain sequencing project: providing services to taxonomists for standard genome sequencing and annotation.</title>
        <authorList>
            <consortium name="The Broad Institute Genomics Platform"/>
            <consortium name="The Broad Institute Genome Sequencing Center for Infectious Disease"/>
            <person name="Wu L."/>
            <person name="Ma J."/>
        </authorList>
    </citation>
    <scope>NUCLEOTIDE SEQUENCE [LARGE SCALE GENOMIC DNA]</scope>
    <source>
        <strain evidence="4">KCTC 42211</strain>
    </source>
</reference>
<feature type="signal peptide" evidence="2">
    <location>
        <begin position="1"/>
        <end position="38"/>
    </location>
</feature>
<dbReference type="Proteomes" id="UP001595724">
    <property type="component" value="Unassembled WGS sequence"/>
</dbReference>
<organism evidence="3 4">
    <name type="scientific">Luteimonas notoginsengisoli</name>
    <dbReference type="NCBI Taxonomy" id="1578200"/>
    <lineage>
        <taxon>Bacteria</taxon>
        <taxon>Pseudomonadati</taxon>
        <taxon>Pseudomonadota</taxon>
        <taxon>Gammaproteobacteria</taxon>
        <taxon>Lysobacterales</taxon>
        <taxon>Lysobacteraceae</taxon>
        <taxon>Luteimonas</taxon>
    </lineage>
</organism>
<evidence type="ECO:0000256" key="1">
    <source>
        <dbReference type="SAM" id="MobiDB-lite"/>
    </source>
</evidence>
<evidence type="ECO:0000313" key="3">
    <source>
        <dbReference type="EMBL" id="MFC3660676.1"/>
    </source>
</evidence>
<evidence type="ECO:0000256" key="2">
    <source>
        <dbReference type="SAM" id="SignalP"/>
    </source>
</evidence>
<keyword evidence="2" id="KW-0732">Signal</keyword>
<sequence>MQIPAFPFWSMPMSRFPSSFPLVCAVALAGLCAQPVGAQDYGSGWLDVAQGMRQNMGQQEALRDRMRMANASNKAAQKRDVTRSRADAPRTRPSNDAQPADPATEGLFAQAAASVMRVARSKGPPPASDVSPARFQSSSRVRDRVVQRFVALLDQSDGLERDQIRAFLESGSLKRDFDAVLDKFGFDKHNLADVVSAYYIGMWEVGNGRYMSDQQARAVRAALAPALVRDTNLGALSQEQKQEAAETYTLLVMLAILNQQVLDKQGQASAAKVFREGVYKGVLRQGVDLRRLDVGSNGFVLR</sequence>
<feature type="region of interest" description="Disordered" evidence="1">
    <location>
        <begin position="68"/>
        <end position="103"/>
    </location>
</feature>
<keyword evidence="4" id="KW-1185">Reference proteome</keyword>
<dbReference type="EMBL" id="JBHRYF010000008">
    <property type="protein sequence ID" value="MFC3660676.1"/>
    <property type="molecule type" value="Genomic_DNA"/>
</dbReference>
<comment type="caution">
    <text evidence="3">The sequence shown here is derived from an EMBL/GenBank/DDBJ whole genome shotgun (WGS) entry which is preliminary data.</text>
</comment>
<feature type="compositionally biased region" description="Basic and acidic residues" evidence="1">
    <location>
        <begin position="77"/>
        <end position="90"/>
    </location>
</feature>
<name>A0ABV7UVR0_9GAMM</name>
<dbReference type="Pfam" id="PF20388">
    <property type="entry name" value="DUF6683"/>
    <property type="match status" value="1"/>
</dbReference>
<dbReference type="RefSeq" id="WP_386710538.1">
    <property type="nucleotide sequence ID" value="NZ_JBHRYF010000008.1"/>
</dbReference>
<gene>
    <name evidence="3" type="ORF">ACFOM9_11415</name>
</gene>
<dbReference type="InterPro" id="IPR046505">
    <property type="entry name" value="DUF6683"/>
</dbReference>
<accession>A0ABV7UVR0</accession>
<proteinExistence type="predicted"/>
<evidence type="ECO:0000313" key="4">
    <source>
        <dbReference type="Proteomes" id="UP001595724"/>
    </source>
</evidence>